<keyword evidence="3" id="KW-1185">Reference proteome</keyword>
<evidence type="ECO:0000256" key="1">
    <source>
        <dbReference type="SAM" id="Phobius"/>
    </source>
</evidence>
<keyword evidence="1" id="KW-0812">Transmembrane</keyword>
<sequence length="90" mass="10800">MSNSTYRQEIKEYKERETKEIKEIKERSIADLNKKKSLIDRIYRLQLKVDAETGVYFGTTQEKTVYYILFLILCIFSAYNFLNILLKSFL</sequence>
<dbReference type="AlphaFoldDB" id="A0AAN7TPU0"/>
<accession>A0AAN7TPU0</accession>
<gene>
    <name evidence="2" type="ORF">RB653_001951</name>
</gene>
<dbReference type="EMBL" id="JAVFKY010000004">
    <property type="protein sequence ID" value="KAK5577014.1"/>
    <property type="molecule type" value="Genomic_DNA"/>
</dbReference>
<reference evidence="2 3" key="1">
    <citation type="submission" date="2023-11" db="EMBL/GenBank/DDBJ databases">
        <title>Dfirmibasis_genome.</title>
        <authorList>
            <person name="Edelbroek B."/>
            <person name="Kjellin J."/>
            <person name="Jerlstrom-Hultqvist J."/>
            <person name="Soderbom F."/>
        </authorList>
    </citation>
    <scope>NUCLEOTIDE SEQUENCE [LARGE SCALE GENOMIC DNA]</scope>
    <source>
        <strain evidence="2 3">TNS-C-14</strain>
    </source>
</reference>
<dbReference type="Proteomes" id="UP001344447">
    <property type="component" value="Unassembled WGS sequence"/>
</dbReference>
<comment type="caution">
    <text evidence="2">The sequence shown here is derived from an EMBL/GenBank/DDBJ whole genome shotgun (WGS) entry which is preliminary data.</text>
</comment>
<keyword evidence="1" id="KW-1133">Transmembrane helix</keyword>
<evidence type="ECO:0000313" key="3">
    <source>
        <dbReference type="Proteomes" id="UP001344447"/>
    </source>
</evidence>
<name>A0AAN7TPU0_9MYCE</name>
<keyword evidence="1" id="KW-0472">Membrane</keyword>
<proteinExistence type="predicted"/>
<evidence type="ECO:0000313" key="2">
    <source>
        <dbReference type="EMBL" id="KAK5577014.1"/>
    </source>
</evidence>
<protein>
    <submittedName>
        <fullName evidence="2">Uncharacterized protein</fullName>
    </submittedName>
</protein>
<feature type="transmembrane region" description="Helical" evidence="1">
    <location>
        <begin position="65"/>
        <end position="86"/>
    </location>
</feature>
<organism evidence="2 3">
    <name type="scientific">Dictyostelium firmibasis</name>
    <dbReference type="NCBI Taxonomy" id="79012"/>
    <lineage>
        <taxon>Eukaryota</taxon>
        <taxon>Amoebozoa</taxon>
        <taxon>Evosea</taxon>
        <taxon>Eumycetozoa</taxon>
        <taxon>Dictyostelia</taxon>
        <taxon>Dictyosteliales</taxon>
        <taxon>Dictyosteliaceae</taxon>
        <taxon>Dictyostelium</taxon>
    </lineage>
</organism>